<protein>
    <recommendedName>
        <fullName evidence="3">S1 motif domain-containing protein</fullName>
    </recommendedName>
</protein>
<comment type="function">
    <text evidence="1">Associates with the EF-Tu.GDP complex and induces the exchange of GDP to GTP. It remains bound to the aminoacyl-tRNA.EF-Tu.GTP complex up to the GTP hydrolysis stage on the ribosome.</text>
</comment>
<accession>A0A8J5VBR9</accession>
<dbReference type="InterPro" id="IPR003029">
    <property type="entry name" value="S1_domain"/>
</dbReference>
<evidence type="ECO:0000313" key="5">
    <source>
        <dbReference type="Proteomes" id="UP000729913"/>
    </source>
</evidence>
<dbReference type="FunFam" id="1.10.150.310:FF:000001">
    <property type="entry name" value="RNA-binding transcriptional accessory protein"/>
    <property type="match status" value="1"/>
</dbReference>
<dbReference type="EMBL" id="JAAOIC020000032">
    <property type="protein sequence ID" value="KAG8039829.1"/>
    <property type="molecule type" value="Genomic_DNA"/>
</dbReference>
<dbReference type="FunFam" id="1.10.10.650:FF:000001">
    <property type="entry name" value="S1 RNA-binding domain 1"/>
    <property type="match status" value="1"/>
</dbReference>
<dbReference type="GO" id="GO:0003729">
    <property type="term" value="F:mRNA binding"/>
    <property type="evidence" value="ECO:0007669"/>
    <property type="project" value="TreeGrafter"/>
</dbReference>
<reference evidence="4" key="1">
    <citation type="submission" date="2020-03" db="EMBL/GenBank/DDBJ databases">
        <authorList>
            <person name="Chebbi M.A."/>
            <person name="Drezen J.M."/>
        </authorList>
    </citation>
    <scope>NUCLEOTIDE SEQUENCE</scope>
    <source>
        <tissue evidence="4">Whole body</tissue>
    </source>
</reference>
<dbReference type="Pfam" id="PF00575">
    <property type="entry name" value="S1"/>
    <property type="match status" value="1"/>
</dbReference>
<evidence type="ECO:0000256" key="2">
    <source>
        <dbReference type="SAM" id="MobiDB-lite"/>
    </source>
</evidence>
<feature type="compositionally biased region" description="Basic and acidic residues" evidence="2">
    <location>
        <begin position="309"/>
        <end position="327"/>
    </location>
</feature>
<dbReference type="FunFam" id="3.30.420.140:FF:000001">
    <property type="entry name" value="RNA-binding transcriptional accessory protein"/>
    <property type="match status" value="1"/>
</dbReference>
<dbReference type="SMART" id="SM00316">
    <property type="entry name" value="S1"/>
    <property type="match status" value="1"/>
</dbReference>
<dbReference type="Proteomes" id="UP000729913">
    <property type="component" value="Unassembled WGS sequence"/>
</dbReference>
<dbReference type="Pfam" id="PF12836">
    <property type="entry name" value="HHH_3"/>
    <property type="match status" value="1"/>
</dbReference>
<dbReference type="AlphaFoldDB" id="A0A8J5VBR9"/>
<comment type="caution">
    <text evidence="4">The sequence shown here is derived from an EMBL/GenBank/DDBJ whole genome shotgun (WGS) entry which is preliminary data.</text>
</comment>
<keyword evidence="5" id="KW-1185">Reference proteome</keyword>
<dbReference type="InterPro" id="IPR032639">
    <property type="entry name" value="Tex_YqgF"/>
</dbReference>
<evidence type="ECO:0000259" key="3">
    <source>
        <dbReference type="PROSITE" id="PS50126"/>
    </source>
</evidence>
<dbReference type="InterPro" id="IPR044146">
    <property type="entry name" value="S1_Tex"/>
</dbReference>
<reference evidence="4" key="2">
    <citation type="submission" date="2021-04" db="EMBL/GenBank/DDBJ databases">
        <title>Genome-wide patterns of bracovirus chromosomal integration into multiple host tissues during parasitism.</title>
        <authorList>
            <person name="Chebbi M.A.C."/>
        </authorList>
    </citation>
    <scope>NUCLEOTIDE SEQUENCE</scope>
    <source>
        <tissue evidence="4">Whole body</tissue>
    </source>
</reference>
<dbReference type="InterPro" id="IPR006641">
    <property type="entry name" value="YqgF/RNaseH-like_dom"/>
</dbReference>
<dbReference type="OrthoDB" id="995477at2759"/>
<evidence type="ECO:0000313" key="4">
    <source>
        <dbReference type="EMBL" id="KAG8039829.1"/>
    </source>
</evidence>
<dbReference type="GO" id="GO:0003735">
    <property type="term" value="F:structural constituent of ribosome"/>
    <property type="evidence" value="ECO:0007669"/>
    <property type="project" value="TreeGrafter"/>
</dbReference>
<dbReference type="GO" id="GO:0005737">
    <property type="term" value="C:cytoplasm"/>
    <property type="evidence" value="ECO:0007669"/>
    <property type="project" value="UniProtKB-ARBA"/>
</dbReference>
<dbReference type="InterPro" id="IPR055179">
    <property type="entry name" value="Tex-like_central_region"/>
</dbReference>
<gene>
    <name evidence="4" type="ORF">G9C98_000558</name>
</gene>
<dbReference type="PANTHER" id="PTHR10724">
    <property type="entry name" value="30S RIBOSOMAL PROTEIN S1"/>
    <property type="match status" value="1"/>
</dbReference>
<feature type="domain" description="S1 motif" evidence="3">
    <location>
        <begin position="809"/>
        <end position="871"/>
    </location>
</feature>
<dbReference type="InterPro" id="IPR050437">
    <property type="entry name" value="Ribos_protein_bS1-like"/>
</dbReference>
<dbReference type="PROSITE" id="PS50126">
    <property type="entry name" value="S1"/>
    <property type="match status" value="1"/>
</dbReference>
<dbReference type="Pfam" id="PF16921">
    <property type="entry name" value="Tex_YqgF"/>
    <property type="match status" value="1"/>
</dbReference>
<feature type="region of interest" description="Disordered" evidence="2">
    <location>
        <begin position="306"/>
        <end position="327"/>
    </location>
</feature>
<dbReference type="GO" id="GO:0006412">
    <property type="term" value="P:translation"/>
    <property type="evidence" value="ECO:0007669"/>
    <property type="project" value="TreeGrafter"/>
</dbReference>
<dbReference type="CDD" id="cd05685">
    <property type="entry name" value="S1_Tex"/>
    <property type="match status" value="1"/>
</dbReference>
<dbReference type="GO" id="GO:0003677">
    <property type="term" value="F:DNA binding"/>
    <property type="evidence" value="ECO:0007669"/>
    <property type="project" value="InterPro"/>
</dbReference>
<dbReference type="PANTHER" id="PTHR10724:SF10">
    <property type="entry name" value="S1 RNA-BINDING DOMAIN-CONTAINING PROTEIN 1"/>
    <property type="match status" value="1"/>
</dbReference>
<dbReference type="InterPro" id="IPR018974">
    <property type="entry name" value="Tex-like_N"/>
</dbReference>
<proteinExistence type="predicted"/>
<feature type="region of interest" description="Disordered" evidence="2">
    <location>
        <begin position="24"/>
        <end position="62"/>
    </location>
</feature>
<dbReference type="Pfam" id="PF22706">
    <property type="entry name" value="Tex_central_region"/>
    <property type="match status" value="1"/>
</dbReference>
<dbReference type="GO" id="GO:0006281">
    <property type="term" value="P:DNA repair"/>
    <property type="evidence" value="ECO:0007669"/>
    <property type="project" value="InterPro"/>
</dbReference>
<dbReference type="Pfam" id="PF09371">
    <property type="entry name" value="Tex_N"/>
    <property type="match status" value="1"/>
</dbReference>
<sequence length="874" mass="97156">MPKRKKDEVVDLTESEDQIIKPAAKKLKQASEKSKVPKKPKLVSEKAKPAPKRRKAETKMGCLESKESIADSDEFIEPILKVQKSTGPKKNKKIVIVPEGSSDSSNSFHIDPNHLVHDWTSAEYIQEFNGVTRAVAKAVVKLLDNDNTIPFIARYRKDQTRGLDADKLRLIKESYDRAKAIKHKADLVIKAIDKSGKWTPELHNHVKSVKTLAELEYIHSLYKIGSKRTLAERARELGLGPVAEAVLKGAKIPHLKSFIRSNEEGLESEDQIKDGVINILADIISKNKETLDKTKELRENISATIQTKKTKDASTGKEDKGKMDSKKNDDEKYKMYYEWKNMEKHIKPHQTLAMSRAEKEKVIAIQVIVPDYLESQLKKFILQLYQSGMNASAFHKDLIHRAFDTAYKKYIKPSVIRRIRSELSEKAEEASMEVFAVNVKQLLLRQPVRGKSILGIDPGFKHGCKLAVISAQGDLLDTATIYPHCKNDKLRKGGADTLVKLVRKYGCSILALGNATACRETESFISDIINSNLLDKHKVTYTIVDESGASIYSCSDLAKAEFPNLDCNVISAVSIARRLQDSLAELVKVEPKSLGVGMYQHDLPEKQLMAKLNEVVSEAVSFVGVDVNTASHCLLKRVAGLSEAKATNIINWRKDNGPFINREQLQKVKGIGAKTFEQCAGFIRIIPETALSQSAESCSMETKSKAKIKFNYLDQTWIHPESYGAASALIKACNSHPEDLGSRNFISAINVFVAGKDRAELAKQLGTNETTLEVIVKGLRMEKGEDIRRQGSAPLFRNSLRTIDDLVVGSILNGEVRNVTHFGAFVDIGVGTDGLIHISGLKGAVLSIGQHVEVKIANIEKERGRIGLHLNKFS</sequence>
<dbReference type="InterPro" id="IPR041692">
    <property type="entry name" value="HHH_9"/>
</dbReference>
<dbReference type="InterPro" id="IPR003583">
    <property type="entry name" value="Hlx-hairpin-Hlx_DNA-bd_motif"/>
</dbReference>
<dbReference type="FunFam" id="2.40.50.140:FF:000051">
    <property type="entry name" value="RNA-binding transcriptional accessory protein"/>
    <property type="match status" value="1"/>
</dbReference>
<dbReference type="Pfam" id="PF17674">
    <property type="entry name" value="HHH_9"/>
    <property type="match status" value="1"/>
</dbReference>
<name>A0A8J5VBR9_9HYME</name>
<dbReference type="SMART" id="SM00732">
    <property type="entry name" value="YqgFc"/>
    <property type="match status" value="1"/>
</dbReference>
<dbReference type="SMART" id="SM00278">
    <property type="entry name" value="HhH1"/>
    <property type="match status" value="3"/>
</dbReference>
<organism evidence="4 5">
    <name type="scientific">Cotesia typhae</name>
    <dbReference type="NCBI Taxonomy" id="2053667"/>
    <lineage>
        <taxon>Eukaryota</taxon>
        <taxon>Metazoa</taxon>
        <taxon>Ecdysozoa</taxon>
        <taxon>Arthropoda</taxon>
        <taxon>Hexapoda</taxon>
        <taxon>Insecta</taxon>
        <taxon>Pterygota</taxon>
        <taxon>Neoptera</taxon>
        <taxon>Endopterygota</taxon>
        <taxon>Hymenoptera</taxon>
        <taxon>Apocrita</taxon>
        <taxon>Ichneumonoidea</taxon>
        <taxon>Braconidae</taxon>
        <taxon>Microgastrinae</taxon>
        <taxon>Cotesia</taxon>
    </lineage>
</organism>
<evidence type="ECO:0000256" key="1">
    <source>
        <dbReference type="ARBA" id="ARBA00025453"/>
    </source>
</evidence>